<evidence type="ECO:0000259" key="8">
    <source>
        <dbReference type="Pfam" id="PF01379"/>
    </source>
</evidence>
<keyword evidence="6" id="KW-0627">Porphyrin biosynthesis</keyword>
<keyword evidence="5" id="KW-0808">Transferase</keyword>
<feature type="domain" description="Porphobilinogen deaminase N-terminal" evidence="8">
    <location>
        <begin position="1"/>
        <end position="47"/>
    </location>
</feature>
<dbReference type="Gene3D" id="3.30.160.40">
    <property type="entry name" value="Porphobilinogen deaminase, C-terminal domain"/>
    <property type="match status" value="1"/>
</dbReference>
<keyword evidence="11" id="KW-1185">Reference proteome</keyword>
<dbReference type="InterPro" id="IPR022419">
    <property type="entry name" value="Porphobilin_deaminase_cofac_BS"/>
</dbReference>
<evidence type="ECO:0000256" key="5">
    <source>
        <dbReference type="ARBA" id="ARBA00022679"/>
    </source>
</evidence>
<dbReference type="AlphaFoldDB" id="A0A0A0BML4"/>
<dbReference type="PANTHER" id="PTHR11557">
    <property type="entry name" value="PORPHOBILINOGEN DEAMINASE"/>
    <property type="match status" value="1"/>
</dbReference>
<evidence type="ECO:0000313" key="10">
    <source>
        <dbReference type="EMBL" id="KGM08294.1"/>
    </source>
</evidence>
<dbReference type="PROSITE" id="PS00533">
    <property type="entry name" value="PORPHOBILINOGEN_DEAM"/>
    <property type="match status" value="1"/>
</dbReference>
<comment type="similarity">
    <text evidence="3">Belongs to the HMBS family.</text>
</comment>
<dbReference type="GO" id="GO:0004418">
    <property type="term" value="F:hydroxymethylbilane synthase activity"/>
    <property type="evidence" value="ECO:0007669"/>
    <property type="project" value="UniProtKB-EC"/>
</dbReference>
<comment type="cofactor">
    <cofactor evidence="1">
        <name>dipyrromethane</name>
        <dbReference type="ChEBI" id="CHEBI:60342"/>
    </cofactor>
</comment>
<dbReference type="Pfam" id="PF03900">
    <property type="entry name" value="Porphobil_deamC"/>
    <property type="match status" value="1"/>
</dbReference>
<dbReference type="EC" id="2.5.1.61" evidence="4"/>
<evidence type="ECO:0000259" key="9">
    <source>
        <dbReference type="Pfam" id="PF03900"/>
    </source>
</evidence>
<feature type="non-terminal residue" evidence="10">
    <location>
        <position position="146"/>
    </location>
</feature>
<dbReference type="Pfam" id="PF01379">
    <property type="entry name" value="Porphobil_deam"/>
    <property type="match status" value="1"/>
</dbReference>
<dbReference type="EMBL" id="AXCZ01000470">
    <property type="protein sequence ID" value="KGM08294.1"/>
    <property type="molecule type" value="Genomic_DNA"/>
</dbReference>
<evidence type="ECO:0000256" key="1">
    <source>
        <dbReference type="ARBA" id="ARBA00001916"/>
    </source>
</evidence>
<proteinExistence type="inferred from homology"/>
<protein>
    <recommendedName>
        <fullName evidence="4">hydroxymethylbilane synthase</fullName>
        <ecNumber evidence="4">2.5.1.61</ecNumber>
    </recommendedName>
</protein>
<dbReference type="SUPFAM" id="SSF54782">
    <property type="entry name" value="Porphobilinogen deaminase (hydroxymethylbilane synthase), C-terminal domain"/>
    <property type="match status" value="1"/>
</dbReference>
<feature type="non-terminal residue" evidence="10">
    <location>
        <position position="1"/>
    </location>
</feature>
<evidence type="ECO:0000313" key="11">
    <source>
        <dbReference type="Proteomes" id="UP000054314"/>
    </source>
</evidence>
<dbReference type="PANTHER" id="PTHR11557:SF0">
    <property type="entry name" value="PORPHOBILINOGEN DEAMINASE"/>
    <property type="match status" value="1"/>
</dbReference>
<dbReference type="SUPFAM" id="SSF53850">
    <property type="entry name" value="Periplasmic binding protein-like II"/>
    <property type="match status" value="1"/>
</dbReference>
<dbReference type="InterPro" id="IPR022418">
    <property type="entry name" value="Porphobilinogen_deaminase_C"/>
</dbReference>
<comment type="function">
    <text evidence="2">Tetrapolymerization of the monopyrrole PBG into the hydroxymethylbilane pre-uroporphyrinogen in several discrete steps.</text>
</comment>
<evidence type="ECO:0000256" key="2">
    <source>
        <dbReference type="ARBA" id="ARBA00002869"/>
    </source>
</evidence>
<evidence type="ECO:0000256" key="6">
    <source>
        <dbReference type="ARBA" id="ARBA00023244"/>
    </source>
</evidence>
<dbReference type="GO" id="GO:0005737">
    <property type="term" value="C:cytoplasm"/>
    <property type="evidence" value="ECO:0007669"/>
    <property type="project" value="TreeGrafter"/>
</dbReference>
<dbReference type="InterPro" id="IPR036803">
    <property type="entry name" value="Porphobilinogen_deaminase_C_sf"/>
</dbReference>
<evidence type="ECO:0000256" key="7">
    <source>
        <dbReference type="ARBA" id="ARBA00048169"/>
    </source>
</evidence>
<sequence length="146" mass="14762">VLAAAGLRRLGLLDGTGGVPLEPAVMTPAPGQGALAVECRTDDADLRAALELLEDRTTRLAVTAERVVLADLEAGCAAPLGALGSVIGDHLHLDVVVLRPDGTDQIRTSAAVPLPPDPADQHEAALALGQDVARRMLAAGASELGG</sequence>
<evidence type="ECO:0000256" key="4">
    <source>
        <dbReference type="ARBA" id="ARBA00012655"/>
    </source>
</evidence>
<dbReference type="InterPro" id="IPR022417">
    <property type="entry name" value="Porphobilin_deaminase_N"/>
</dbReference>
<dbReference type="GO" id="GO:0006783">
    <property type="term" value="P:heme biosynthetic process"/>
    <property type="evidence" value="ECO:0007669"/>
    <property type="project" value="TreeGrafter"/>
</dbReference>
<comment type="catalytic activity">
    <reaction evidence="7">
        <text>4 porphobilinogen + H2O = hydroxymethylbilane + 4 NH4(+)</text>
        <dbReference type="Rhea" id="RHEA:13185"/>
        <dbReference type="ChEBI" id="CHEBI:15377"/>
        <dbReference type="ChEBI" id="CHEBI:28938"/>
        <dbReference type="ChEBI" id="CHEBI:57845"/>
        <dbReference type="ChEBI" id="CHEBI:58126"/>
        <dbReference type="EC" id="2.5.1.61"/>
    </reaction>
</comment>
<organism evidence="10 11">
    <name type="scientific">Cellulomonas bogoriensis 69B4 = DSM 16987</name>
    <dbReference type="NCBI Taxonomy" id="1386082"/>
    <lineage>
        <taxon>Bacteria</taxon>
        <taxon>Bacillati</taxon>
        <taxon>Actinomycetota</taxon>
        <taxon>Actinomycetes</taxon>
        <taxon>Micrococcales</taxon>
        <taxon>Cellulomonadaceae</taxon>
        <taxon>Cellulomonas</taxon>
    </lineage>
</organism>
<dbReference type="InterPro" id="IPR000860">
    <property type="entry name" value="HemC"/>
</dbReference>
<dbReference type="Proteomes" id="UP000054314">
    <property type="component" value="Unassembled WGS sequence"/>
</dbReference>
<name>A0A0A0BML4_9CELL</name>
<evidence type="ECO:0000256" key="3">
    <source>
        <dbReference type="ARBA" id="ARBA00005638"/>
    </source>
</evidence>
<reference evidence="10 11" key="1">
    <citation type="submission" date="2013-08" db="EMBL/GenBank/DDBJ databases">
        <title>Genome sequencing of Cellulomonas bogoriensis 69B4.</title>
        <authorList>
            <person name="Chen F."/>
            <person name="Li Y."/>
            <person name="Wang G."/>
        </authorList>
    </citation>
    <scope>NUCLEOTIDE SEQUENCE [LARGE SCALE GENOMIC DNA]</scope>
    <source>
        <strain evidence="10 11">69B4</strain>
    </source>
</reference>
<comment type="caution">
    <text evidence="10">The sequence shown here is derived from an EMBL/GenBank/DDBJ whole genome shotgun (WGS) entry which is preliminary data.</text>
</comment>
<gene>
    <name evidence="10" type="ORF">N869_13230</name>
</gene>
<accession>A0A0A0BML4</accession>
<feature type="domain" description="Porphobilinogen deaminase C-terminal" evidence="9">
    <location>
        <begin position="60"/>
        <end position="137"/>
    </location>
</feature>